<name>A0A7W8IKB1_9BACT</name>
<dbReference type="EC" id="5.2.1.8" evidence="4"/>
<feature type="region of interest" description="Disordered" evidence="2">
    <location>
        <begin position="1"/>
        <end position="21"/>
    </location>
</feature>
<gene>
    <name evidence="4" type="ORF">HDF09_003421</name>
</gene>
<dbReference type="Gene3D" id="3.10.50.40">
    <property type="match status" value="1"/>
</dbReference>
<dbReference type="InterPro" id="IPR046357">
    <property type="entry name" value="PPIase_dom_sf"/>
</dbReference>
<evidence type="ECO:0000256" key="2">
    <source>
        <dbReference type="SAM" id="MobiDB-lite"/>
    </source>
</evidence>
<keyword evidence="1 4" id="KW-0413">Isomerase</keyword>
<dbReference type="InterPro" id="IPR000297">
    <property type="entry name" value="PPIase_PpiC"/>
</dbReference>
<accession>A0A7W8IKB1</accession>
<dbReference type="AlphaFoldDB" id="A0A7W8IKB1"/>
<dbReference type="SUPFAM" id="SSF109998">
    <property type="entry name" value="Triger factor/SurA peptide-binding domain-like"/>
    <property type="match status" value="1"/>
</dbReference>
<keyword evidence="5" id="KW-1185">Reference proteome</keyword>
<dbReference type="EMBL" id="JACHDY010000005">
    <property type="protein sequence ID" value="MBB5318722.1"/>
    <property type="molecule type" value="Genomic_DNA"/>
</dbReference>
<dbReference type="Pfam" id="PF00639">
    <property type="entry name" value="Rotamase"/>
    <property type="match status" value="1"/>
</dbReference>
<evidence type="ECO:0000313" key="5">
    <source>
        <dbReference type="Proteomes" id="UP000568106"/>
    </source>
</evidence>
<feature type="compositionally biased region" description="Polar residues" evidence="2">
    <location>
        <begin position="1"/>
        <end position="11"/>
    </location>
</feature>
<dbReference type="PANTHER" id="PTHR47245">
    <property type="entry name" value="PEPTIDYLPROLYL ISOMERASE"/>
    <property type="match status" value="1"/>
</dbReference>
<dbReference type="SUPFAM" id="SSF54534">
    <property type="entry name" value="FKBP-like"/>
    <property type="match status" value="1"/>
</dbReference>
<evidence type="ECO:0000259" key="3">
    <source>
        <dbReference type="PROSITE" id="PS50198"/>
    </source>
</evidence>
<dbReference type="InterPro" id="IPR027304">
    <property type="entry name" value="Trigger_fact/SurA_dom_sf"/>
</dbReference>
<reference evidence="4" key="1">
    <citation type="submission" date="2020-08" db="EMBL/GenBank/DDBJ databases">
        <title>Genomic Encyclopedia of Type Strains, Phase IV (KMG-V): Genome sequencing to study the core and pangenomes of soil and plant-associated prokaryotes.</title>
        <authorList>
            <person name="Whitman W."/>
        </authorList>
    </citation>
    <scope>NUCLEOTIDE SEQUENCE [LARGE SCALE GENOMIC DNA]</scope>
    <source>
        <strain evidence="4">M8UP27</strain>
    </source>
</reference>
<sequence>MRNTDVPSLSTENERTSNTRSFRTASLPLLLTMAAGLLPVAGCNHGHSADVVATVNGHAIMQADLEKAYKLQLGDAAQQQQQPSQEQADSLRLNLLRELIDEEIVEQRAAKMNLTATNEEVDAKLAEMKAPYTEEQFQERLKASNQTIDDVKHSLRRSLTINKLLNKEINSKITVTDADVASYYNQHRAEFNLLETKYHVAAIQVTNQPSPQPGNLQGSKATNDVEAKKKIQALKNRLDSGEDFGTIASNWSEQPEFAPNGGDMGFVGESQLHADPTVFTAVTKLKAGQITEILPLLDAQSKRPAGYAIYKLISRDPAGQRDVNDPRVQQAIRQQLREVRSQLLKSAYLEMVHDQAKVENFFAEQIFKTDAH</sequence>
<dbReference type="InterPro" id="IPR050245">
    <property type="entry name" value="PrsA_foldase"/>
</dbReference>
<organism evidence="4 5">
    <name type="scientific">Tunturiibacter empetritectus</name>
    <dbReference type="NCBI Taxonomy" id="3069691"/>
    <lineage>
        <taxon>Bacteria</taxon>
        <taxon>Pseudomonadati</taxon>
        <taxon>Acidobacteriota</taxon>
        <taxon>Terriglobia</taxon>
        <taxon>Terriglobales</taxon>
        <taxon>Acidobacteriaceae</taxon>
        <taxon>Tunturiibacter</taxon>
    </lineage>
</organism>
<dbReference type="Gene3D" id="1.10.4030.10">
    <property type="entry name" value="Porin chaperone SurA, peptide-binding domain"/>
    <property type="match status" value="1"/>
</dbReference>
<comment type="caution">
    <text evidence="4">The sequence shown here is derived from an EMBL/GenBank/DDBJ whole genome shotgun (WGS) entry which is preliminary data.</text>
</comment>
<protein>
    <submittedName>
        <fullName evidence="4">Peptidyl-prolyl cis-trans isomerase SurA</fullName>
        <ecNumber evidence="4">5.2.1.8</ecNumber>
    </submittedName>
</protein>
<proteinExistence type="predicted"/>
<keyword evidence="1" id="KW-0697">Rotamase</keyword>
<dbReference type="PANTHER" id="PTHR47245:SF2">
    <property type="entry name" value="PEPTIDYL-PROLYL CIS-TRANS ISOMERASE HP_0175-RELATED"/>
    <property type="match status" value="1"/>
</dbReference>
<evidence type="ECO:0000313" key="4">
    <source>
        <dbReference type="EMBL" id="MBB5318722.1"/>
    </source>
</evidence>
<dbReference type="Proteomes" id="UP000568106">
    <property type="component" value="Unassembled WGS sequence"/>
</dbReference>
<feature type="domain" description="PpiC" evidence="3">
    <location>
        <begin position="195"/>
        <end position="314"/>
    </location>
</feature>
<dbReference type="GO" id="GO:0003755">
    <property type="term" value="F:peptidyl-prolyl cis-trans isomerase activity"/>
    <property type="evidence" value="ECO:0007669"/>
    <property type="project" value="UniProtKB-KW"/>
</dbReference>
<dbReference type="Pfam" id="PF13624">
    <property type="entry name" value="SurA_N_3"/>
    <property type="match status" value="1"/>
</dbReference>
<evidence type="ECO:0000256" key="1">
    <source>
        <dbReference type="PROSITE-ProRule" id="PRU00278"/>
    </source>
</evidence>
<dbReference type="PROSITE" id="PS50198">
    <property type="entry name" value="PPIC_PPIASE_2"/>
    <property type="match status" value="1"/>
</dbReference>